<comment type="caution">
    <text evidence="2">The sequence shown here is derived from an EMBL/GenBank/DDBJ whole genome shotgun (WGS) entry which is preliminary data.</text>
</comment>
<name>A0A0F8YW65_9ZZZZ</name>
<organism evidence="2">
    <name type="scientific">marine sediment metagenome</name>
    <dbReference type="NCBI Taxonomy" id="412755"/>
    <lineage>
        <taxon>unclassified sequences</taxon>
        <taxon>metagenomes</taxon>
        <taxon>ecological metagenomes</taxon>
    </lineage>
</organism>
<proteinExistence type="predicted"/>
<feature type="region of interest" description="Disordered" evidence="1">
    <location>
        <begin position="1"/>
        <end position="22"/>
    </location>
</feature>
<protein>
    <submittedName>
        <fullName evidence="2">Uncharacterized protein</fullName>
    </submittedName>
</protein>
<dbReference type="Gene3D" id="1.10.260.40">
    <property type="entry name" value="lambda repressor-like DNA-binding domains"/>
    <property type="match status" value="1"/>
</dbReference>
<accession>A0A0F8YW65</accession>
<dbReference type="GO" id="GO:0003677">
    <property type="term" value="F:DNA binding"/>
    <property type="evidence" value="ECO:0007669"/>
    <property type="project" value="InterPro"/>
</dbReference>
<dbReference type="InterPro" id="IPR010982">
    <property type="entry name" value="Lambda_DNA-bd_dom_sf"/>
</dbReference>
<gene>
    <name evidence="2" type="ORF">LCGC14_3106670</name>
</gene>
<evidence type="ECO:0000313" key="2">
    <source>
        <dbReference type="EMBL" id="KKK52261.1"/>
    </source>
</evidence>
<evidence type="ECO:0000256" key="1">
    <source>
        <dbReference type="SAM" id="MobiDB-lite"/>
    </source>
</evidence>
<sequence>MTPEAINELRTRLGLTQKELAT</sequence>
<reference evidence="2" key="1">
    <citation type="journal article" date="2015" name="Nature">
        <title>Complex archaea that bridge the gap between prokaryotes and eukaryotes.</title>
        <authorList>
            <person name="Spang A."/>
            <person name="Saw J.H."/>
            <person name="Jorgensen S.L."/>
            <person name="Zaremba-Niedzwiedzka K."/>
            <person name="Martijn J."/>
            <person name="Lind A.E."/>
            <person name="van Eijk R."/>
            <person name="Schleper C."/>
            <person name="Guy L."/>
            <person name="Ettema T.J."/>
        </authorList>
    </citation>
    <scope>NUCLEOTIDE SEQUENCE</scope>
</reference>
<dbReference type="AlphaFoldDB" id="A0A0F8YW65"/>
<dbReference type="EMBL" id="LAZR01067108">
    <property type="protein sequence ID" value="KKK52261.1"/>
    <property type="molecule type" value="Genomic_DNA"/>
</dbReference>
<feature type="non-terminal residue" evidence="2">
    <location>
        <position position="22"/>
    </location>
</feature>